<evidence type="ECO:0000313" key="4">
    <source>
        <dbReference type="Proteomes" id="UP000728032"/>
    </source>
</evidence>
<reference evidence="3" key="1">
    <citation type="submission" date="2020-11" db="EMBL/GenBank/DDBJ databases">
        <authorList>
            <person name="Tran Van P."/>
        </authorList>
    </citation>
    <scope>NUCLEOTIDE SEQUENCE</scope>
</reference>
<proteinExistence type="inferred from homology"/>
<comment type="similarity">
    <text evidence="1">Belongs to the glycosyl hydrolase 16 family.</text>
</comment>
<dbReference type="EMBL" id="CAJPVJ010045395">
    <property type="protein sequence ID" value="CAG2182485.1"/>
    <property type="molecule type" value="Genomic_DNA"/>
</dbReference>
<accession>A0A7R9MRU0</accession>
<feature type="non-terminal residue" evidence="3">
    <location>
        <position position="1"/>
    </location>
</feature>
<feature type="domain" description="GH16" evidence="2">
    <location>
        <begin position="1"/>
        <end position="220"/>
    </location>
</feature>
<dbReference type="InterPro" id="IPR050546">
    <property type="entry name" value="Glycosyl_Hydrlase_16"/>
</dbReference>
<dbReference type="InterPro" id="IPR000757">
    <property type="entry name" value="Beta-glucanase-like"/>
</dbReference>
<dbReference type="GO" id="GO:0004553">
    <property type="term" value="F:hydrolase activity, hydrolyzing O-glycosyl compounds"/>
    <property type="evidence" value="ECO:0007669"/>
    <property type="project" value="InterPro"/>
</dbReference>
<gene>
    <name evidence="3" type="ORF">ONB1V03_LOCUS21906</name>
</gene>
<organism evidence="3">
    <name type="scientific">Oppiella nova</name>
    <dbReference type="NCBI Taxonomy" id="334625"/>
    <lineage>
        <taxon>Eukaryota</taxon>
        <taxon>Metazoa</taxon>
        <taxon>Ecdysozoa</taxon>
        <taxon>Arthropoda</taxon>
        <taxon>Chelicerata</taxon>
        <taxon>Arachnida</taxon>
        <taxon>Acari</taxon>
        <taxon>Acariformes</taxon>
        <taxon>Sarcoptiformes</taxon>
        <taxon>Oribatida</taxon>
        <taxon>Brachypylina</taxon>
        <taxon>Oppioidea</taxon>
        <taxon>Oppiidae</taxon>
        <taxon>Oppiella</taxon>
    </lineage>
</organism>
<dbReference type="GO" id="GO:0005975">
    <property type="term" value="P:carbohydrate metabolic process"/>
    <property type="evidence" value="ECO:0007669"/>
    <property type="project" value="InterPro"/>
</dbReference>
<dbReference type="EMBL" id="OC960220">
    <property type="protein sequence ID" value="CAD7665349.1"/>
    <property type="molecule type" value="Genomic_DNA"/>
</dbReference>
<evidence type="ECO:0000259" key="2">
    <source>
        <dbReference type="PROSITE" id="PS51762"/>
    </source>
</evidence>
<dbReference type="PANTHER" id="PTHR10963">
    <property type="entry name" value="GLYCOSYL HYDROLASE-RELATED"/>
    <property type="match status" value="1"/>
</dbReference>
<evidence type="ECO:0000313" key="3">
    <source>
        <dbReference type="EMBL" id="CAD7665349.1"/>
    </source>
</evidence>
<dbReference type="OrthoDB" id="4991342at2759"/>
<keyword evidence="4" id="KW-1185">Reference proteome</keyword>
<dbReference type="InterPro" id="IPR013320">
    <property type="entry name" value="ConA-like_dom_sf"/>
</dbReference>
<dbReference type="Gene3D" id="2.60.120.200">
    <property type="match status" value="1"/>
</dbReference>
<dbReference type="PANTHER" id="PTHR10963:SF55">
    <property type="entry name" value="GLYCOSIDE HYDROLASE FAMILY 16 PROTEIN"/>
    <property type="match status" value="1"/>
</dbReference>
<dbReference type="Proteomes" id="UP000728032">
    <property type="component" value="Unassembled WGS sequence"/>
</dbReference>
<protein>
    <recommendedName>
        <fullName evidence="2">GH16 domain-containing protein</fullName>
    </recommendedName>
</protein>
<dbReference type="Pfam" id="PF00722">
    <property type="entry name" value="Glyco_hydro_16"/>
    <property type="match status" value="1"/>
</dbReference>
<dbReference type="SUPFAM" id="SSF49899">
    <property type="entry name" value="Concanavalin A-like lectins/glucanases"/>
    <property type="match status" value="1"/>
</dbReference>
<dbReference type="PROSITE" id="PS51762">
    <property type="entry name" value="GH16_2"/>
    <property type="match status" value="1"/>
</dbReference>
<dbReference type="CDD" id="cd08023">
    <property type="entry name" value="GH16_laminarinase_like"/>
    <property type="match status" value="1"/>
</dbReference>
<evidence type="ECO:0000256" key="1">
    <source>
        <dbReference type="ARBA" id="ARBA00006865"/>
    </source>
</evidence>
<feature type="non-terminal residue" evidence="3">
    <location>
        <position position="220"/>
    </location>
</feature>
<name>A0A7R9MRU0_9ACAR</name>
<dbReference type="AlphaFoldDB" id="A0A7R9MRU0"/>
<sequence length="220" mass="24929">WEPNNELEYYTANNLGNARVEKGRLVIEAKVESMGGREFTSARLNSRNAWTYGLFECRARLPKGKDLWPAIWLSPQNNTFGTWPNSGEIDIMEYSGQVIDTIAGTIHYKGVGDVINVSKGSGNIKFNTDFSAAYHIFGLKWDKYNITWLLDGKPFHSEYINTYLSSPNSTTSFYQQKGEPFNMAFHWIVNIAVGGNYFPTNIYGPQVTPAEGLMWEKPTM</sequence>